<protein>
    <recommendedName>
        <fullName evidence="1">Protein kinase domain-containing protein</fullName>
    </recommendedName>
</protein>
<dbReference type="InterPro" id="IPR000719">
    <property type="entry name" value="Prot_kinase_dom"/>
</dbReference>
<keyword evidence="3" id="KW-1185">Reference proteome</keyword>
<dbReference type="EMBL" id="OZ037947">
    <property type="protein sequence ID" value="CAL1706268.1"/>
    <property type="molecule type" value="Genomic_DNA"/>
</dbReference>
<organism evidence="2 3">
    <name type="scientific">Somion occarium</name>
    <dbReference type="NCBI Taxonomy" id="3059160"/>
    <lineage>
        <taxon>Eukaryota</taxon>
        <taxon>Fungi</taxon>
        <taxon>Dikarya</taxon>
        <taxon>Basidiomycota</taxon>
        <taxon>Agaricomycotina</taxon>
        <taxon>Agaricomycetes</taxon>
        <taxon>Polyporales</taxon>
        <taxon>Cerrenaceae</taxon>
        <taxon>Somion</taxon>
    </lineage>
</organism>
<dbReference type="Proteomes" id="UP001497453">
    <property type="component" value="Chromosome 4"/>
</dbReference>
<dbReference type="InterPro" id="IPR011009">
    <property type="entry name" value="Kinase-like_dom_sf"/>
</dbReference>
<dbReference type="Gene3D" id="1.10.510.10">
    <property type="entry name" value="Transferase(Phosphotransferase) domain 1"/>
    <property type="match status" value="1"/>
</dbReference>
<accession>A0ABP1DGZ7</accession>
<name>A0ABP1DGZ7_9APHY</name>
<evidence type="ECO:0000259" key="1">
    <source>
        <dbReference type="PROSITE" id="PS50011"/>
    </source>
</evidence>
<feature type="domain" description="Protein kinase" evidence="1">
    <location>
        <begin position="28"/>
        <end position="373"/>
    </location>
</feature>
<proteinExistence type="predicted"/>
<sequence length="373" mass="43388">MLELPESLAAILDGEEDDGEGLLPGEVFWRDHYMWLNECGYLLRPRYRPDWVPSWTKTKKWPESCEDGLLQLDSDLMDGERKSDGKVVVFKKISKSRHPYEEEIGRFLSSGPLASDPHNHCVPIIDVLQVPDDDDLTILVMPLLRKFKDPPFDTIGEVLEFFRQIFEGLQFMHHHLVAHRDCMVLNYMMDPTALYPRHFHPVETDRSRDFKSKAKHYRRTSHPVSYVIIDFGISRRYQSSEMPPLEPPILGGDKSAPEFKKSAEPCNPFPTDVYYVGNFIRTCFLEVYHGLEFMRPFVMDMVQDDPEKRPDMDAVVDRYAELLTSRRTRSLRGRLAKKRENPVAGIFRRVSHSIRTCIYIARGYNPLPTPRAL</sequence>
<dbReference type="SMART" id="SM00220">
    <property type="entry name" value="S_TKc"/>
    <property type="match status" value="1"/>
</dbReference>
<dbReference type="SUPFAM" id="SSF56112">
    <property type="entry name" value="Protein kinase-like (PK-like)"/>
    <property type="match status" value="1"/>
</dbReference>
<gene>
    <name evidence="2" type="ORF">GFSPODELE1_LOCUS5787</name>
</gene>
<evidence type="ECO:0000313" key="3">
    <source>
        <dbReference type="Proteomes" id="UP001497453"/>
    </source>
</evidence>
<evidence type="ECO:0000313" key="2">
    <source>
        <dbReference type="EMBL" id="CAL1706268.1"/>
    </source>
</evidence>
<reference evidence="3" key="1">
    <citation type="submission" date="2024-04" db="EMBL/GenBank/DDBJ databases">
        <authorList>
            <person name="Shaw F."/>
            <person name="Minotto A."/>
        </authorList>
    </citation>
    <scope>NUCLEOTIDE SEQUENCE [LARGE SCALE GENOMIC DNA]</scope>
</reference>
<dbReference type="PROSITE" id="PS50011">
    <property type="entry name" value="PROTEIN_KINASE_DOM"/>
    <property type="match status" value="1"/>
</dbReference>